<keyword evidence="4" id="KW-0186">Copper</keyword>
<comment type="caution">
    <text evidence="5">The sequence shown here is derived from an EMBL/GenBank/DDBJ whole genome shotgun (WGS) entry which is preliminary data.</text>
</comment>
<keyword evidence="6" id="KW-1185">Reference proteome</keyword>
<keyword evidence="4" id="KW-0406">Ion transport</keyword>
<keyword evidence="3 4" id="KW-0472">Membrane</keyword>
<organism evidence="5 6">
    <name type="scientific">Mizuhopecten yessoensis</name>
    <name type="common">Japanese scallop</name>
    <name type="synonym">Patinopecten yessoensis</name>
    <dbReference type="NCBI Taxonomy" id="6573"/>
    <lineage>
        <taxon>Eukaryota</taxon>
        <taxon>Metazoa</taxon>
        <taxon>Spiralia</taxon>
        <taxon>Lophotrochozoa</taxon>
        <taxon>Mollusca</taxon>
        <taxon>Bivalvia</taxon>
        <taxon>Autobranchia</taxon>
        <taxon>Pteriomorphia</taxon>
        <taxon>Pectinida</taxon>
        <taxon>Pectinoidea</taxon>
        <taxon>Pectinidae</taxon>
        <taxon>Mizuhopecten</taxon>
    </lineage>
</organism>
<comment type="similarity">
    <text evidence="4">Belongs to the copper transporter (Ctr) (TC 1.A.56) family. SLC31A subfamily.</text>
</comment>
<keyword evidence="4" id="KW-0813">Transport</keyword>
<protein>
    <recommendedName>
        <fullName evidence="4">Copper transport protein</fullName>
    </recommendedName>
</protein>
<dbReference type="EMBL" id="NEDP02005519">
    <property type="protein sequence ID" value="OWF39610.1"/>
    <property type="molecule type" value="Genomic_DNA"/>
</dbReference>
<evidence type="ECO:0000256" key="1">
    <source>
        <dbReference type="ARBA" id="ARBA00022692"/>
    </source>
</evidence>
<dbReference type="PANTHER" id="PTHR12483:SF115">
    <property type="entry name" value="COPPER TRANSPORT PROTEIN"/>
    <property type="match status" value="1"/>
</dbReference>
<keyword evidence="1 4" id="KW-0812">Transmembrane</keyword>
<proteinExistence type="inferred from homology"/>
<dbReference type="AlphaFoldDB" id="A0A210PSY5"/>
<comment type="subcellular location">
    <subcellularLocation>
        <location evidence="4">Membrane</location>
        <topology evidence="4">Multi-pass membrane protein</topology>
    </subcellularLocation>
</comment>
<evidence type="ECO:0000256" key="3">
    <source>
        <dbReference type="ARBA" id="ARBA00023136"/>
    </source>
</evidence>
<evidence type="ECO:0000256" key="4">
    <source>
        <dbReference type="RuleBase" id="RU367022"/>
    </source>
</evidence>
<dbReference type="GO" id="GO:0005375">
    <property type="term" value="F:copper ion transmembrane transporter activity"/>
    <property type="evidence" value="ECO:0007669"/>
    <property type="project" value="UniProtKB-UniRule"/>
</dbReference>
<feature type="transmembrane region" description="Helical" evidence="4">
    <location>
        <begin position="116"/>
        <end position="140"/>
    </location>
</feature>
<sequence>MADNNTYPEECGIPSMAMYFHTEPCQYILFQAFKTSSNKGLLGGCLCVFVFAFLYEGLKTLRDCCFFWLPVRHVNPVEPGTKQKIKWTWRDMFTYGHVLQAVLHVVQMLWSYSMMLIFMTYNAWLCMALLLGAMLGYFVFAPASTSKGDTFEHCH</sequence>
<dbReference type="PANTHER" id="PTHR12483">
    <property type="entry name" value="SOLUTE CARRIER FAMILY 31 COPPER TRANSPORTERS"/>
    <property type="match status" value="1"/>
</dbReference>
<name>A0A210PSY5_MIZYE</name>
<evidence type="ECO:0000313" key="6">
    <source>
        <dbReference type="Proteomes" id="UP000242188"/>
    </source>
</evidence>
<dbReference type="Proteomes" id="UP000242188">
    <property type="component" value="Unassembled WGS sequence"/>
</dbReference>
<dbReference type="InterPro" id="IPR007274">
    <property type="entry name" value="Cop_transporter"/>
</dbReference>
<dbReference type="OrthoDB" id="161814at2759"/>
<dbReference type="Pfam" id="PF04145">
    <property type="entry name" value="Ctr"/>
    <property type="match status" value="1"/>
</dbReference>
<evidence type="ECO:0000313" key="5">
    <source>
        <dbReference type="EMBL" id="OWF39610.1"/>
    </source>
</evidence>
<gene>
    <name evidence="5" type="ORF">KP79_PYT13150</name>
</gene>
<dbReference type="GO" id="GO:0016020">
    <property type="term" value="C:membrane"/>
    <property type="evidence" value="ECO:0007669"/>
    <property type="project" value="UniProtKB-SubCell"/>
</dbReference>
<evidence type="ECO:0000256" key="2">
    <source>
        <dbReference type="ARBA" id="ARBA00022989"/>
    </source>
</evidence>
<keyword evidence="4" id="KW-0187">Copper transport</keyword>
<reference evidence="5 6" key="1">
    <citation type="journal article" date="2017" name="Nat. Ecol. Evol.">
        <title>Scallop genome provides insights into evolution of bilaterian karyotype and development.</title>
        <authorList>
            <person name="Wang S."/>
            <person name="Zhang J."/>
            <person name="Jiao W."/>
            <person name="Li J."/>
            <person name="Xun X."/>
            <person name="Sun Y."/>
            <person name="Guo X."/>
            <person name="Huan P."/>
            <person name="Dong B."/>
            <person name="Zhang L."/>
            <person name="Hu X."/>
            <person name="Sun X."/>
            <person name="Wang J."/>
            <person name="Zhao C."/>
            <person name="Wang Y."/>
            <person name="Wang D."/>
            <person name="Huang X."/>
            <person name="Wang R."/>
            <person name="Lv J."/>
            <person name="Li Y."/>
            <person name="Zhang Z."/>
            <person name="Liu B."/>
            <person name="Lu W."/>
            <person name="Hui Y."/>
            <person name="Liang J."/>
            <person name="Zhou Z."/>
            <person name="Hou R."/>
            <person name="Li X."/>
            <person name="Liu Y."/>
            <person name="Li H."/>
            <person name="Ning X."/>
            <person name="Lin Y."/>
            <person name="Zhao L."/>
            <person name="Xing Q."/>
            <person name="Dou J."/>
            <person name="Li Y."/>
            <person name="Mao J."/>
            <person name="Guo H."/>
            <person name="Dou H."/>
            <person name="Li T."/>
            <person name="Mu C."/>
            <person name="Jiang W."/>
            <person name="Fu Q."/>
            <person name="Fu X."/>
            <person name="Miao Y."/>
            <person name="Liu J."/>
            <person name="Yu Q."/>
            <person name="Li R."/>
            <person name="Liao H."/>
            <person name="Li X."/>
            <person name="Kong Y."/>
            <person name="Jiang Z."/>
            <person name="Chourrout D."/>
            <person name="Li R."/>
            <person name="Bao Z."/>
        </authorList>
    </citation>
    <scope>NUCLEOTIDE SEQUENCE [LARGE SCALE GENOMIC DNA]</scope>
    <source>
        <strain evidence="5 6">PY_sf001</strain>
    </source>
</reference>
<dbReference type="STRING" id="6573.A0A210PSY5"/>
<accession>A0A210PSY5</accession>
<keyword evidence="2 4" id="KW-1133">Transmembrane helix</keyword>
<feature type="transmembrane region" description="Helical" evidence="4">
    <location>
        <begin position="40"/>
        <end position="58"/>
    </location>
</feature>